<evidence type="ECO:0000313" key="2">
    <source>
        <dbReference type="EMBL" id="KAL1495459.1"/>
    </source>
</evidence>
<protein>
    <submittedName>
        <fullName evidence="2">Uncharacterized protein</fullName>
    </submittedName>
</protein>
<feature type="compositionally biased region" description="Basic and acidic residues" evidence="1">
    <location>
        <begin position="227"/>
        <end position="236"/>
    </location>
</feature>
<evidence type="ECO:0000256" key="1">
    <source>
        <dbReference type="SAM" id="MobiDB-lite"/>
    </source>
</evidence>
<comment type="caution">
    <text evidence="2">The sequence shown here is derived from an EMBL/GenBank/DDBJ whole genome shotgun (WGS) entry which is preliminary data.</text>
</comment>
<keyword evidence="3" id="KW-1185">Reference proteome</keyword>
<gene>
    <name evidence="2" type="ORF">AB1Y20_016825</name>
</gene>
<sequence>MSTFLDITAPSTLATVWGGGKATINRGTPQSTRKPKPSARCRITPMARSAMRNVLGTVMEQEIANPCGGILQWEIAAHIAELRICGFHQKSLQNDLTLLYEDMKLNSLPYCCDGADGACLVAKVLFGEDIPSKTLDVVDMCVPGSASASICERVALKVGKRLESKWARVRSREEECGEEECGEEECGEEECGESGGLLQGLRKERLRKRKAKEERRKILQPALDAPDVPKDAAHEP</sequence>
<proteinExistence type="predicted"/>
<dbReference type="EMBL" id="JBGBPQ010000032">
    <property type="protein sequence ID" value="KAL1495459.1"/>
    <property type="molecule type" value="Genomic_DNA"/>
</dbReference>
<feature type="region of interest" description="Disordered" evidence="1">
    <location>
        <begin position="212"/>
        <end position="236"/>
    </location>
</feature>
<reference evidence="2 3" key="1">
    <citation type="journal article" date="2024" name="Science">
        <title>Giant polyketide synthase enzymes in the biosynthesis of giant marine polyether toxins.</title>
        <authorList>
            <person name="Fallon T.R."/>
            <person name="Shende V.V."/>
            <person name="Wierzbicki I.H."/>
            <person name="Pendleton A.L."/>
            <person name="Watervoot N.F."/>
            <person name="Auber R.P."/>
            <person name="Gonzalez D.J."/>
            <person name="Wisecaver J.H."/>
            <person name="Moore B.S."/>
        </authorList>
    </citation>
    <scope>NUCLEOTIDE SEQUENCE [LARGE SCALE GENOMIC DNA]</scope>
    <source>
        <strain evidence="2 3">12B1</strain>
    </source>
</reference>
<evidence type="ECO:0000313" key="3">
    <source>
        <dbReference type="Proteomes" id="UP001515480"/>
    </source>
</evidence>
<organism evidence="2 3">
    <name type="scientific">Prymnesium parvum</name>
    <name type="common">Toxic golden alga</name>
    <dbReference type="NCBI Taxonomy" id="97485"/>
    <lineage>
        <taxon>Eukaryota</taxon>
        <taxon>Haptista</taxon>
        <taxon>Haptophyta</taxon>
        <taxon>Prymnesiophyceae</taxon>
        <taxon>Prymnesiales</taxon>
        <taxon>Prymnesiaceae</taxon>
        <taxon>Prymnesium</taxon>
    </lineage>
</organism>
<dbReference type="Proteomes" id="UP001515480">
    <property type="component" value="Unassembled WGS sequence"/>
</dbReference>
<name>A0AB34IC26_PRYPA</name>
<dbReference type="AlphaFoldDB" id="A0AB34IC26"/>
<accession>A0AB34IC26</accession>